<dbReference type="InterPro" id="IPR036873">
    <property type="entry name" value="Rhodanese-like_dom_sf"/>
</dbReference>
<dbReference type="CDD" id="cd00158">
    <property type="entry name" value="RHOD"/>
    <property type="match status" value="1"/>
</dbReference>
<proteinExistence type="predicted"/>
<evidence type="ECO:0000313" key="2">
    <source>
        <dbReference type="EMBL" id="CAB4557570.1"/>
    </source>
</evidence>
<dbReference type="AlphaFoldDB" id="A0A6J6D158"/>
<evidence type="ECO:0000313" key="3">
    <source>
        <dbReference type="EMBL" id="CAB4637298.1"/>
    </source>
</evidence>
<dbReference type="PANTHER" id="PTHR43031">
    <property type="entry name" value="FAD-DEPENDENT OXIDOREDUCTASE"/>
    <property type="match status" value="1"/>
</dbReference>
<dbReference type="InterPro" id="IPR001763">
    <property type="entry name" value="Rhodanese-like_dom"/>
</dbReference>
<organism evidence="2">
    <name type="scientific">freshwater metagenome</name>
    <dbReference type="NCBI Taxonomy" id="449393"/>
    <lineage>
        <taxon>unclassified sequences</taxon>
        <taxon>metagenomes</taxon>
        <taxon>ecological metagenomes</taxon>
    </lineage>
</organism>
<reference evidence="2" key="1">
    <citation type="submission" date="2020-05" db="EMBL/GenBank/DDBJ databases">
        <authorList>
            <person name="Chiriac C."/>
            <person name="Salcher M."/>
            <person name="Ghai R."/>
            <person name="Kavagutti S V."/>
        </authorList>
    </citation>
    <scope>NUCLEOTIDE SEQUENCE</scope>
</reference>
<dbReference type="Pfam" id="PF00581">
    <property type="entry name" value="Rhodanese"/>
    <property type="match status" value="1"/>
</dbReference>
<gene>
    <name evidence="2" type="ORF">UFOPK1561_00693</name>
    <name evidence="3" type="ORF">UFOPK2165_00037</name>
</gene>
<feature type="domain" description="Rhodanese" evidence="1">
    <location>
        <begin position="2"/>
        <end position="86"/>
    </location>
</feature>
<protein>
    <submittedName>
        <fullName evidence="2">Unannotated protein</fullName>
    </submittedName>
</protein>
<dbReference type="InterPro" id="IPR050229">
    <property type="entry name" value="GlpE_sulfurtransferase"/>
</dbReference>
<sequence>MILDVRTPEEIAEGHLEGAVFADFKSEDFRDKLQELDKAVDYVVHCRSGQRSEKAVEIMTELGFTGNLVNAGGLEDAAESTGLPIVK</sequence>
<evidence type="ECO:0000259" key="1">
    <source>
        <dbReference type="PROSITE" id="PS50206"/>
    </source>
</evidence>
<dbReference type="SMART" id="SM00450">
    <property type="entry name" value="RHOD"/>
    <property type="match status" value="1"/>
</dbReference>
<dbReference type="EMBL" id="CAEZSZ010000078">
    <property type="protein sequence ID" value="CAB4557570.1"/>
    <property type="molecule type" value="Genomic_DNA"/>
</dbReference>
<dbReference type="PANTHER" id="PTHR43031:SF1">
    <property type="entry name" value="PYRIDINE NUCLEOTIDE-DISULPHIDE OXIDOREDUCTASE"/>
    <property type="match status" value="1"/>
</dbReference>
<dbReference type="EMBL" id="CAEZWA010000003">
    <property type="protein sequence ID" value="CAB4637298.1"/>
    <property type="molecule type" value="Genomic_DNA"/>
</dbReference>
<dbReference type="Gene3D" id="3.40.250.10">
    <property type="entry name" value="Rhodanese-like domain"/>
    <property type="match status" value="1"/>
</dbReference>
<accession>A0A6J6D158</accession>
<dbReference type="PROSITE" id="PS50206">
    <property type="entry name" value="RHODANESE_3"/>
    <property type="match status" value="1"/>
</dbReference>
<dbReference type="SUPFAM" id="SSF52821">
    <property type="entry name" value="Rhodanese/Cell cycle control phosphatase"/>
    <property type="match status" value="1"/>
</dbReference>
<name>A0A6J6D158_9ZZZZ</name>